<evidence type="ECO:0000256" key="4">
    <source>
        <dbReference type="ARBA" id="ARBA00022694"/>
    </source>
</evidence>
<dbReference type="Gene3D" id="2.130.10.10">
    <property type="entry name" value="YVTN repeat-like/Quinoprotein amine dehydrogenase"/>
    <property type="match status" value="3"/>
</dbReference>
<evidence type="ECO:0000313" key="11">
    <source>
        <dbReference type="WBParaSite" id="EVEC_0000828701-mRNA-1"/>
    </source>
</evidence>
<evidence type="ECO:0000256" key="3">
    <source>
        <dbReference type="ARBA" id="ARBA00022574"/>
    </source>
</evidence>
<dbReference type="InterPro" id="IPR036322">
    <property type="entry name" value="WD40_repeat_dom_sf"/>
</dbReference>
<dbReference type="STRING" id="51028.A0A0N4VCJ0"/>
<dbReference type="SUPFAM" id="SSF50978">
    <property type="entry name" value="WD40 repeat-like"/>
    <property type="match status" value="2"/>
</dbReference>
<dbReference type="EMBL" id="UXUI01009080">
    <property type="protein sequence ID" value="VDD93020.1"/>
    <property type="molecule type" value="Genomic_DNA"/>
</dbReference>
<keyword evidence="3 8" id="KW-0853">WD repeat</keyword>
<sequence>MTSALYSPFLTLTYRKQESLARNTSDGRSSSSTVYAGYGAALDLLHFEPTCTKLHQRFYPFGERSNCIFGTIIPSDEDSYFAVYSERSLVLCYDGNPCYTLSRVYRFPDWIQTAAFLEGDKMALIFGCNTVALYQLIWSSDKKSVALTEVSTVCSEYRALLTNALLVGKSWDASTSIAGTVFGDILISSPAQGPSVVHRLKLHTANDRSLSLWCMKTFELLDNSCAHSARPFAICGRSKSTIITGSQDSNVYIWNANDGKLSLLQILHVGRGAIRSLLLLADYVLIGSENGFLGCMRLPKETDVIKCNKFHSILPVRNFACLSTDTVLFIDESKNLKRNCGNVTVCETMFKLEATDCFSLSSDRKFLLAAGPQRCTVINTSEERYWVTNEILYFCLLSHLVFQIVVIGYNLVRNLEFSVIEMEAGDRLANCICEFTVKAKIAQCDCVRKKRLKLSVHRTLPFGIKKFRIRELKLMDHILRSFYFYMKVLFSINGHFGDSVTDLVVYKGFLYSLGRDGKMCKWLLCDSNGTLTLVERSRVTQLIPMEWPCKFISYNKHLFVAGFYGSDFLLIHYNSGHCICQFMCGGGHRNWDILLNGHGNDGLPLEAYFTFIQKGCVVTALLHLYSISLISYNAHTSNITSLCVFNGEKKLFITGGLDTAVAVSWVTSDASPLVPFRAREHTSSVYALSTTGDYVASAGGKSELLLWRVKEESLKNVHKKRFKGDCRLISVCLFATEPVSMVVSGSDGRLLLYKWNEGKDLPDEIFTLHTFLEEHFLCTKVYAMQVHNDVLLFAVTSVGKALFWPNVNQPHEYKTVFLEKSGLSALHACYTGSGPVAAVGSESGSLTALKFPDNGPLITRISYHAATCTDLRFYIDKKSGDSYIISVSVDCRLAVFRYIEAVHRLAYVKAVMLQVADPSSLDLLDEVELDSSKAVVAGSAVQVVALNLLLR</sequence>
<dbReference type="Pfam" id="PF00400">
    <property type="entry name" value="WD40"/>
    <property type="match status" value="1"/>
</dbReference>
<dbReference type="AlphaFoldDB" id="A0A0N4VCJ0"/>
<keyword evidence="10" id="KW-1185">Reference proteome</keyword>
<keyword evidence="4" id="KW-0819">tRNA processing</keyword>
<protein>
    <recommendedName>
        <fullName evidence="7">tRNA (34-2'-O)-methyltransferase regulator WDR6</fullName>
    </recommendedName>
</protein>
<reference evidence="11" key="1">
    <citation type="submission" date="2017-02" db="UniProtKB">
        <authorList>
            <consortium name="WormBaseParasite"/>
        </authorList>
    </citation>
    <scope>IDENTIFICATION</scope>
</reference>
<dbReference type="OrthoDB" id="5594999at2759"/>
<dbReference type="SMART" id="SM00320">
    <property type="entry name" value="WD40"/>
    <property type="match status" value="6"/>
</dbReference>
<dbReference type="InterPro" id="IPR015943">
    <property type="entry name" value="WD40/YVTN_repeat-like_dom_sf"/>
</dbReference>
<dbReference type="GO" id="GO:0005737">
    <property type="term" value="C:cytoplasm"/>
    <property type="evidence" value="ECO:0007669"/>
    <property type="project" value="UniProtKB-SubCell"/>
</dbReference>
<keyword evidence="5" id="KW-0677">Repeat</keyword>
<evidence type="ECO:0000256" key="6">
    <source>
        <dbReference type="ARBA" id="ARBA00038255"/>
    </source>
</evidence>
<proteinExistence type="inferred from homology"/>
<comment type="subcellular location">
    <subcellularLocation>
        <location evidence="1">Cytoplasm</location>
    </subcellularLocation>
</comment>
<evidence type="ECO:0000256" key="7">
    <source>
        <dbReference type="ARBA" id="ARBA00040154"/>
    </source>
</evidence>
<gene>
    <name evidence="9" type="ORF">EVEC_LOCUS7771</name>
</gene>
<dbReference type="InterPro" id="IPR001680">
    <property type="entry name" value="WD40_rpt"/>
</dbReference>
<reference evidence="9 10" key="2">
    <citation type="submission" date="2018-10" db="EMBL/GenBank/DDBJ databases">
        <authorList>
            <consortium name="Pathogen Informatics"/>
        </authorList>
    </citation>
    <scope>NUCLEOTIDE SEQUENCE [LARGE SCALE GENOMIC DNA]</scope>
</reference>
<evidence type="ECO:0000256" key="1">
    <source>
        <dbReference type="ARBA" id="ARBA00004496"/>
    </source>
</evidence>
<name>A0A0N4VCJ0_ENTVE</name>
<dbReference type="SUPFAM" id="SSF50998">
    <property type="entry name" value="Quinoprotein alcohol dehydrogenase-like"/>
    <property type="match status" value="1"/>
</dbReference>
<evidence type="ECO:0000256" key="5">
    <source>
        <dbReference type="ARBA" id="ARBA00022737"/>
    </source>
</evidence>
<evidence type="ECO:0000256" key="2">
    <source>
        <dbReference type="ARBA" id="ARBA00022490"/>
    </source>
</evidence>
<dbReference type="PANTHER" id="PTHR14344:SF3">
    <property type="entry name" value="WD REPEAT-CONTAINING PROTEIN 6"/>
    <property type="match status" value="1"/>
</dbReference>
<dbReference type="PROSITE" id="PS50082">
    <property type="entry name" value="WD_REPEATS_2"/>
    <property type="match status" value="1"/>
</dbReference>
<evidence type="ECO:0000313" key="9">
    <source>
        <dbReference type="EMBL" id="VDD93020.1"/>
    </source>
</evidence>
<evidence type="ECO:0000313" key="10">
    <source>
        <dbReference type="Proteomes" id="UP000274131"/>
    </source>
</evidence>
<dbReference type="PANTHER" id="PTHR14344">
    <property type="entry name" value="WD REPEAT PROTEIN"/>
    <property type="match status" value="1"/>
</dbReference>
<comment type="similarity">
    <text evidence="6">Belongs to the WD repeat WDR6 family.</text>
</comment>
<feature type="repeat" description="WD" evidence="8">
    <location>
        <begin position="242"/>
        <end position="264"/>
    </location>
</feature>
<dbReference type="InterPro" id="IPR011047">
    <property type="entry name" value="Quinoprotein_ADH-like_sf"/>
</dbReference>
<evidence type="ECO:0000256" key="8">
    <source>
        <dbReference type="PROSITE-ProRule" id="PRU00221"/>
    </source>
</evidence>
<organism evidence="11">
    <name type="scientific">Enterobius vermicularis</name>
    <name type="common">Human pinworm</name>
    <dbReference type="NCBI Taxonomy" id="51028"/>
    <lineage>
        <taxon>Eukaryota</taxon>
        <taxon>Metazoa</taxon>
        <taxon>Ecdysozoa</taxon>
        <taxon>Nematoda</taxon>
        <taxon>Chromadorea</taxon>
        <taxon>Rhabditida</taxon>
        <taxon>Spirurina</taxon>
        <taxon>Oxyuridomorpha</taxon>
        <taxon>Oxyuroidea</taxon>
        <taxon>Oxyuridae</taxon>
        <taxon>Enterobius</taxon>
    </lineage>
</organism>
<dbReference type="Proteomes" id="UP000274131">
    <property type="component" value="Unassembled WGS sequence"/>
</dbReference>
<keyword evidence="2" id="KW-0963">Cytoplasm</keyword>
<dbReference type="InterPro" id="IPR051973">
    <property type="entry name" value="tRNA_Anticodon_Mtase-Reg"/>
</dbReference>
<accession>A0A0N4VCJ0</accession>
<dbReference type="GO" id="GO:0030488">
    <property type="term" value="P:tRNA methylation"/>
    <property type="evidence" value="ECO:0007669"/>
    <property type="project" value="TreeGrafter"/>
</dbReference>
<dbReference type="WBParaSite" id="EVEC_0000828701-mRNA-1">
    <property type="protein sequence ID" value="EVEC_0000828701-mRNA-1"/>
    <property type="gene ID" value="EVEC_0000828701"/>
</dbReference>